<name>A0A9P4JSE7_9PLEO</name>
<sequence>MGLLGINMPLLYGEGTEAFFRLQLEAIKTAFDDHTFLAWEASGEEMYRNDYSYFAPTPAWFKNSGNINPYTGSWCPEVSVHMMTNKGLEIELPLHYHPAGDNKFKRFAVLEFCHDCPDSYQPNTRLEKKTFKRERIHLRAVRSRESEDSPLELKLQWLRLTSVTGVFGKYTVSNLQNAWYHKFSDKEFLAPVMGNLVDIFSEEIHPTTPISGYYFTSDASKGSRFLIVFGKHRGHLWLRLCLPSQISRKDLTRHSRLSYGDVYGVFQGNYVDSSPWITNRATIQLPNGSGVVASAKKRRLEERAVWDLTVHIDAEDYRKAC</sequence>
<dbReference type="PANTHER" id="PTHR10622:SF10">
    <property type="entry name" value="HET DOMAIN-CONTAINING PROTEIN"/>
    <property type="match status" value="1"/>
</dbReference>
<dbReference type="Proteomes" id="UP000799536">
    <property type="component" value="Unassembled WGS sequence"/>
</dbReference>
<dbReference type="EMBL" id="ML993879">
    <property type="protein sequence ID" value="KAF2204325.1"/>
    <property type="molecule type" value="Genomic_DNA"/>
</dbReference>
<dbReference type="OrthoDB" id="20872at2759"/>
<keyword evidence="2" id="KW-1185">Reference proteome</keyword>
<dbReference type="AlphaFoldDB" id="A0A9P4JSE7"/>
<gene>
    <name evidence="1" type="ORF">GQ43DRAFT_460855</name>
</gene>
<reference evidence="1" key="1">
    <citation type="journal article" date="2020" name="Stud. Mycol.">
        <title>101 Dothideomycetes genomes: a test case for predicting lifestyles and emergence of pathogens.</title>
        <authorList>
            <person name="Haridas S."/>
            <person name="Albert R."/>
            <person name="Binder M."/>
            <person name="Bloem J."/>
            <person name="Labutti K."/>
            <person name="Salamov A."/>
            <person name="Andreopoulos B."/>
            <person name="Baker S."/>
            <person name="Barry K."/>
            <person name="Bills G."/>
            <person name="Bluhm B."/>
            <person name="Cannon C."/>
            <person name="Castanera R."/>
            <person name="Culley D."/>
            <person name="Daum C."/>
            <person name="Ezra D."/>
            <person name="Gonzalez J."/>
            <person name="Henrissat B."/>
            <person name="Kuo A."/>
            <person name="Liang C."/>
            <person name="Lipzen A."/>
            <person name="Lutzoni F."/>
            <person name="Magnuson J."/>
            <person name="Mondo S."/>
            <person name="Nolan M."/>
            <person name="Ohm R."/>
            <person name="Pangilinan J."/>
            <person name="Park H.-J."/>
            <person name="Ramirez L."/>
            <person name="Alfaro M."/>
            <person name="Sun H."/>
            <person name="Tritt A."/>
            <person name="Yoshinaga Y."/>
            <person name="Zwiers L.-H."/>
            <person name="Turgeon B."/>
            <person name="Goodwin S."/>
            <person name="Spatafora J."/>
            <person name="Crous P."/>
            <person name="Grigoriev I."/>
        </authorList>
    </citation>
    <scope>NUCLEOTIDE SEQUENCE</scope>
    <source>
        <strain evidence="1">ATCC 74209</strain>
    </source>
</reference>
<accession>A0A9P4JSE7</accession>
<evidence type="ECO:0000313" key="1">
    <source>
        <dbReference type="EMBL" id="KAF2204325.1"/>
    </source>
</evidence>
<evidence type="ECO:0000313" key="2">
    <source>
        <dbReference type="Proteomes" id="UP000799536"/>
    </source>
</evidence>
<dbReference type="PANTHER" id="PTHR10622">
    <property type="entry name" value="HET DOMAIN-CONTAINING PROTEIN"/>
    <property type="match status" value="1"/>
</dbReference>
<proteinExistence type="predicted"/>
<organism evidence="1 2">
    <name type="scientific">Delitschia confertaspora ATCC 74209</name>
    <dbReference type="NCBI Taxonomy" id="1513339"/>
    <lineage>
        <taxon>Eukaryota</taxon>
        <taxon>Fungi</taxon>
        <taxon>Dikarya</taxon>
        <taxon>Ascomycota</taxon>
        <taxon>Pezizomycotina</taxon>
        <taxon>Dothideomycetes</taxon>
        <taxon>Pleosporomycetidae</taxon>
        <taxon>Pleosporales</taxon>
        <taxon>Delitschiaceae</taxon>
        <taxon>Delitschia</taxon>
    </lineage>
</organism>
<comment type="caution">
    <text evidence="1">The sequence shown here is derived from an EMBL/GenBank/DDBJ whole genome shotgun (WGS) entry which is preliminary data.</text>
</comment>
<protein>
    <submittedName>
        <fullName evidence="1">Uncharacterized protein</fullName>
    </submittedName>
</protein>